<feature type="transmembrane region" description="Helical" evidence="1">
    <location>
        <begin position="113"/>
        <end position="135"/>
    </location>
</feature>
<keyword evidence="3" id="KW-1185">Reference proteome</keyword>
<comment type="caution">
    <text evidence="2">The sequence shown here is derived from an EMBL/GenBank/DDBJ whole genome shotgun (WGS) entry which is preliminary data.</text>
</comment>
<keyword evidence="1" id="KW-0472">Membrane</keyword>
<keyword evidence="1" id="KW-0812">Transmembrane</keyword>
<name>A0ABV9H5X8_9HYPH</name>
<dbReference type="EMBL" id="JBHSEL010000045">
    <property type="protein sequence ID" value="MFC4624798.1"/>
    <property type="molecule type" value="Genomic_DNA"/>
</dbReference>
<keyword evidence="1" id="KW-1133">Transmembrane helix</keyword>
<proteinExistence type="predicted"/>
<feature type="transmembrane region" description="Helical" evidence="1">
    <location>
        <begin position="6"/>
        <end position="30"/>
    </location>
</feature>
<evidence type="ECO:0000313" key="3">
    <source>
        <dbReference type="Proteomes" id="UP001596042"/>
    </source>
</evidence>
<dbReference type="Proteomes" id="UP001596042">
    <property type="component" value="Unassembled WGS sequence"/>
</dbReference>
<accession>A0ABV9H5X8</accession>
<reference evidence="3" key="1">
    <citation type="journal article" date="2019" name="Int. J. Syst. Evol. Microbiol.">
        <title>The Global Catalogue of Microorganisms (GCM) 10K type strain sequencing project: providing services to taxonomists for standard genome sequencing and annotation.</title>
        <authorList>
            <consortium name="The Broad Institute Genomics Platform"/>
            <consortium name="The Broad Institute Genome Sequencing Center for Infectious Disease"/>
            <person name="Wu L."/>
            <person name="Ma J."/>
        </authorList>
    </citation>
    <scope>NUCLEOTIDE SEQUENCE [LARGE SCALE GENOMIC DNA]</scope>
    <source>
        <strain evidence="3">CGMCC 1.15731</strain>
    </source>
</reference>
<evidence type="ECO:0000256" key="1">
    <source>
        <dbReference type="SAM" id="Phobius"/>
    </source>
</evidence>
<organism evidence="2 3">
    <name type="scientific">Daeguia caeni</name>
    <dbReference type="NCBI Taxonomy" id="439612"/>
    <lineage>
        <taxon>Bacteria</taxon>
        <taxon>Pseudomonadati</taxon>
        <taxon>Pseudomonadota</taxon>
        <taxon>Alphaproteobacteria</taxon>
        <taxon>Hyphomicrobiales</taxon>
        <taxon>Brucellaceae</taxon>
        <taxon>Daeguia</taxon>
    </lineage>
</organism>
<evidence type="ECO:0008006" key="4">
    <source>
        <dbReference type="Google" id="ProtNLM"/>
    </source>
</evidence>
<feature type="transmembrane region" description="Helical" evidence="1">
    <location>
        <begin position="42"/>
        <end position="70"/>
    </location>
</feature>
<evidence type="ECO:0000313" key="2">
    <source>
        <dbReference type="EMBL" id="MFC4624798.1"/>
    </source>
</evidence>
<gene>
    <name evidence="2" type="ORF">ACFO1V_06105</name>
</gene>
<sequence>MLKEFIVGTAVGMTVMLVHLISTLIIYYFVQSLGNRIHERRVTFLIISMVALYAMLFICVCCSVGIWAYAYQQMGFTVDFRDAFYTAMLNYTTLGSGYLNQVIQTRLLGPMTAASGILMFAWSAALLVYVIQLHLPTLFKPNRR</sequence>
<dbReference type="RefSeq" id="WP_374833419.1">
    <property type="nucleotide sequence ID" value="NZ_JBHEEZ010000025.1"/>
</dbReference>
<protein>
    <recommendedName>
        <fullName evidence="4">Potassium channel domain-containing protein</fullName>
    </recommendedName>
</protein>